<evidence type="ECO:0000313" key="2">
    <source>
        <dbReference type="EMBL" id="KAJ1733336.1"/>
    </source>
</evidence>
<feature type="chain" id="PRO_5040739767" evidence="1">
    <location>
        <begin position="34"/>
        <end position="320"/>
    </location>
</feature>
<dbReference type="Proteomes" id="UP001143981">
    <property type="component" value="Unassembled WGS sequence"/>
</dbReference>
<gene>
    <name evidence="2" type="ORF">LPJ61_001612</name>
</gene>
<organism evidence="2 3">
    <name type="scientific">Coemansia biformis</name>
    <dbReference type="NCBI Taxonomy" id="1286918"/>
    <lineage>
        <taxon>Eukaryota</taxon>
        <taxon>Fungi</taxon>
        <taxon>Fungi incertae sedis</taxon>
        <taxon>Zoopagomycota</taxon>
        <taxon>Kickxellomycotina</taxon>
        <taxon>Kickxellomycetes</taxon>
        <taxon>Kickxellales</taxon>
        <taxon>Kickxellaceae</taxon>
        <taxon>Coemansia</taxon>
    </lineage>
</organism>
<dbReference type="OrthoDB" id="47375at2759"/>
<dbReference type="EMBL" id="JANBOI010000147">
    <property type="protein sequence ID" value="KAJ1733336.1"/>
    <property type="molecule type" value="Genomic_DNA"/>
</dbReference>
<sequence length="320" mass="35014">MPGFPTQGRLRRYALGALLCMAVVLVLRTCSTTQKPTAEETLDMYTDALNKTLGFHQIYVIHEGGTAAHGVAAFGAVAELLDMDVQYILHTAHADAAAVARAQHGFLTDTPRAAELDIHAQVYADMVRRGIQSALILVSDADVELDIKERLAAALAGSSPHLHDMLFVGRAFSEPAEPEADELAVLLQQTNGTDDRSAQMQRLWAKRNFLHRPIAVFRSSSPRGIHAYALNAHMAHHLHRRLGQRMGADAHGLDYVLADAALTGLCAAYSVSPPLVVAHGRGDRNTGNQFLRRSARYAIGLRSDDPSHYPPFLDWQDMWG</sequence>
<accession>A0A9W7YGD5</accession>
<protein>
    <submittedName>
        <fullName evidence="2">Uncharacterized protein</fullName>
    </submittedName>
</protein>
<reference evidence="2" key="1">
    <citation type="submission" date="2022-07" db="EMBL/GenBank/DDBJ databases">
        <title>Phylogenomic reconstructions and comparative analyses of Kickxellomycotina fungi.</title>
        <authorList>
            <person name="Reynolds N.K."/>
            <person name="Stajich J.E."/>
            <person name="Barry K."/>
            <person name="Grigoriev I.V."/>
            <person name="Crous P."/>
            <person name="Smith M.E."/>
        </authorList>
    </citation>
    <scope>NUCLEOTIDE SEQUENCE</scope>
    <source>
        <strain evidence="2">BCRC 34381</strain>
    </source>
</reference>
<dbReference type="AlphaFoldDB" id="A0A9W7YGD5"/>
<comment type="caution">
    <text evidence="2">The sequence shown here is derived from an EMBL/GenBank/DDBJ whole genome shotgun (WGS) entry which is preliminary data.</text>
</comment>
<name>A0A9W7YGD5_9FUNG</name>
<feature type="signal peptide" evidence="1">
    <location>
        <begin position="1"/>
        <end position="33"/>
    </location>
</feature>
<evidence type="ECO:0000313" key="3">
    <source>
        <dbReference type="Proteomes" id="UP001143981"/>
    </source>
</evidence>
<evidence type="ECO:0000256" key="1">
    <source>
        <dbReference type="SAM" id="SignalP"/>
    </source>
</evidence>
<proteinExistence type="predicted"/>
<keyword evidence="1" id="KW-0732">Signal</keyword>
<keyword evidence="3" id="KW-1185">Reference proteome</keyword>